<dbReference type="InterPro" id="IPR003593">
    <property type="entry name" value="AAA+_ATPase"/>
</dbReference>
<dbReference type="GO" id="GO:0005886">
    <property type="term" value="C:plasma membrane"/>
    <property type="evidence" value="ECO:0007669"/>
    <property type="project" value="TreeGrafter"/>
</dbReference>
<proteinExistence type="predicted"/>
<name>A0A1C3EHR8_9PLAN</name>
<evidence type="ECO:0000313" key="6">
    <source>
        <dbReference type="Proteomes" id="UP000094828"/>
    </source>
</evidence>
<evidence type="ECO:0000259" key="4">
    <source>
        <dbReference type="PROSITE" id="PS50893"/>
    </source>
</evidence>
<dbReference type="SMART" id="SM00382">
    <property type="entry name" value="AAA"/>
    <property type="match status" value="1"/>
</dbReference>
<evidence type="ECO:0000256" key="3">
    <source>
        <dbReference type="ARBA" id="ARBA00022840"/>
    </source>
</evidence>
<dbReference type="SUPFAM" id="SSF52540">
    <property type="entry name" value="P-loop containing nucleoside triphosphate hydrolases"/>
    <property type="match status" value="1"/>
</dbReference>
<keyword evidence="2" id="KW-0547">Nucleotide-binding</keyword>
<dbReference type="OrthoDB" id="273392at2"/>
<dbReference type="InterPro" id="IPR015854">
    <property type="entry name" value="ABC_transpr_LolD-like"/>
</dbReference>
<dbReference type="PANTHER" id="PTHR24220">
    <property type="entry name" value="IMPORT ATP-BINDING PROTEIN"/>
    <property type="match status" value="1"/>
</dbReference>
<dbReference type="InterPro" id="IPR017911">
    <property type="entry name" value="MacB-like_ATP-bd"/>
</dbReference>
<sequence>MSLILNQIRKAYVTPTGAEQVILDIPAFSLDQGEQVALVGTSGSGKTTLLNVAAGITTPDSGTVTVGGVEITRMLEPVRDRFRSERIGYVFQTFNLLGAFTALENVLLGMSFSSQPANRHLAIELLGRVGLGDRLHYRPSQLSVGQQQRVSVARALAKTPRLLLADEPTANVDGPNQQAILELMQTTCRENNVTLLLVTHTSEVASQFSRVERLASFNQAATSTSTPYSMGVN</sequence>
<dbReference type="PANTHER" id="PTHR24220:SF659">
    <property type="entry name" value="TRANSPORTER, PUTATIVE-RELATED"/>
    <property type="match status" value="1"/>
</dbReference>
<dbReference type="InterPro" id="IPR017871">
    <property type="entry name" value="ABC_transporter-like_CS"/>
</dbReference>
<dbReference type="Proteomes" id="UP000094828">
    <property type="component" value="Unassembled WGS sequence"/>
</dbReference>
<dbReference type="GO" id="GO:0005524">
    <property type="term" value="F:ATP binding"/>
    <property type="evidence" value="ECO:0007669"/>
    <property type="project" value="UniProtKB-KW"/>
</dbReference>
<dbReference type="Gene3D" id="3.40.50.300">
    <property type="entry name" value="P-loop containing nucleotide triphosphate hydrolases"/>
    <property type="match status" value="1"/>
</dbReference>
<dbReference type="Pfam" id="PF00005">
    <property type="entry name" value="ABC_tran"/>
    <property type="match status" value="1"/>
</dbReference>
<dbReference type="PROSITE" id="PS00211">
    <property type="entry name" value="ABC_TRANSPORTER_1"/>
    <property type="match status" value="1"/>
</dbReference>
<comment type="caution">
    <text evidence="5">The sequence shown here is derived from an EMBL/GenBank/DDBJ whole genome shotgun (WGS) entry which is preliminary data.</text>
</comment>
<protein>
    <submittedName>
        <fullName evidence="5">ABC transporter ATP-binding protein</fullName>
    </submittedName>
</protein>
<dbReference type="GO" id="GO:0016887">
    <property type="term" value="F:ATP hydrolysis activity"/>
    <property type="evidence" value="ECO:0007669"/>
    <property type="project" value="InterPro"/>
</dbReference>
<organism evidence="5 6">
    <name type="scientific">Planctopirus hydrillae</name>
    <dbReference type="NCBI Taxonomy" id="1841610"/>
    <lineage>
        <taxon>Bacteria</taxon>
        <taxon>Pseudomonadati</taxon>
        <taxon>Planctomycetota</taxon>
        <taxon>Planctomycetia</taxon>
        <taxon>Planctomycetales</taxon>
        <taxon>Planctomycetaceae</taxon>
        <taxon>Planctopirus</taxon>
    </lineage>
</organism>
<dbReference type="InterPro" id="IPR027417">
    <property type="entry name" value="P-loop_NTPase"/>
</dbReference>
<evidence type="ECO:0000256" key="2">
    <source>
        <dbReference type="ARBA" id="ARBA00022741"/>
    </source>
</evidence>
<dbReference type="STRING" id="1841610.A6X21_20850"/>
<dbReference type="CDD" id="cd03255">
    <property type="entry name" value="ABC_MJ0796_LolCDE_FtsE"/>
    <property type="match status" value="1"/>
</dbReference>
<evidence type="ECO:0000313" key="5">
    <source>
        <dbReference type="EMBL" id="ODA32780.1"/>
    </source>
</evidence>
<reference evidence="5 6" key="1">
    <citation type="submission" date="2016-05" db="EMBL/GenBank/DDBJ databases">
        <title>Genomic and physiological characterization of Planctopirus sp. isolated from fresh water lake.</title>
        <authorList>
            <person name="Subhash Y."/>
            <person name="Ramana C."/>
        </authorList>
    </citation>
    <scope>NUCLEOTIDE SEQUENCE [LARGE SCALE GENOMIC DNA]</scope>
    <source>
        <strain evidence="5 6">JC280</strain>
    </source>
</reference>
<gene>
    <name evidence="5" type="ORF">A6X21_20850</name>
</gene>
<evidence type="ECO:0000256" key="1">
    <source>
        <dbReference type="ARBA" id="ARBA00022448"/>
    </source>
</evidence>
<dbReference type="RefSeq" id="WP_068847322.1">
    <property type="nucleotide sequence ID" value="NZ_LYDR01000063.1"/>
</dbReference>
<dbReference type="InterPro" id="IPR003439">
    <property type="entry name" value="ABC_transporter-like_ATP-bd"/>
</dbReference>
<dbReference type="EMBL" id="LYDR01000063">
    <property type="protein sequence ID" value="ODA32780.1"/>
    <property type="molecule type" value="Genomic_DNA"/>
</dbReference>
<dbReference type="AlphaFoldDB" id="A0A1C3EHR8"/>
<accession>A0A1C3EHR8</accession>
<keyword evidence="1" id="KW-0813">Transport</keyword>
<dbReference type="GO" id="GO:0022857">
    <property type="term" value="F:transmembrane transporter activity"/>
    <property type="evidence" value="ECO:0007669"/>
    <property type="project" value="TreeGrafter"/>
</dbReference>
<keyword evidence="6" id="KW-1185">Reference proteome</keyword>
<dbReference type="PROSITE" id="PS50893">
    <property type="entry name" value="ABC_TRANSPORTER_2"/>
    <property type="match status" value="1"/>
</dbReference>
<feature type="domain" description="ABC transporter" evidence="4">
    <location>
        <begin position="8"/>
        <end position="233"/>
    </location>
</feature>
<keyword evidence="3 5" id="KW-0067">ATP-binding</keyword>